<dbReference type="InterPro" id="IPR021109">
    <property type="entry name" value="Peptidase_aspartic_dom_sf"/>
</dbReference>
<name>A0AAD9PYM3_ACRCE</name>
<evidence type="ECO:0000313" key="5">
    <source>
        <dbReference type="Proteomes" id="UP001249851"/>
    </source>
</evidence>
<dbReference type="PANTHER" id="PTHR37984:SF8">
    <property type="entry name" value="CCHC-TYPE DOMAIN-CONTAINING PROTEIN"/>
    <property type="match status" value="1"/>
</dbReference>
<dbReference type="GO" id="GO:0003676">
    <property type="term" value="F:nucleic acid binding"/>
    <property type="evidence" value="ECO:0007669"/>
    <property type="project" value="InterPro"/>
</dbReference>
<dbReference type="Gene3D" id="3.30.70.270">
    <property type="match status" value="2"/>
</dbReference>
<dbReference type="FunFam" id="3.10.20.370:FF:000001">
    <property type="entry name" value="Retrovirus-related Pol polyprotein from transposon 17.6-like protein"/>
    <property type="match status" value="1"/>
</dbReference>
<dbReference type="Gene3D" id="2.40.70.10">
    <property type="entry name" value="Acid Proteases"/>
    <property type="match status" value="1"/>
</dbReference>
<dbReference type="CDD" id="cd01647">
    <property type="entry name" value="RT_LTR"/>
    <property type="match status" value="1"/>
</dbReference>
<feature type="domain" description="Integrase catalytic" evidence="3">
    <location>
        <begin position="1031"/>
        <end position="1200"/>
    </location>
</feature>
<dbReference type="FunFam" id="1.10.340.70:FF:000003">
    <property type="entry name" value="Protein CBG25708"/>
    <property type="match status" value="1"/>
</dbReference>
<dbReference type="InterPro" id="IPR001584">
    <property type="entry name" value="Integrase_cat-core"/>
</dbReference>
<protein>
    <submittedName>
        <fullName evidence="4">Retrovirus-related Pol polyprotein from transposon 412</fullName>
    </submittedName>
</protein>
<comment type="caution">
    <text evidence="4">The sequence shown here is derived from an EMBL/GenBank/DDBJ whole genome shotgun (WGS) entry which is preliminary data.</text>
</comment>
<dbReference type="SUPFAM" id="SSF53098">
    <property type="entry name" value="Ribonuclease H-like"/>
    <property type="match status" value="1"/>
</dbReference>
<evidence type="ECO:0000313" key="4">
    <source>
        <dbReference type="EMBL" id="KAK2551383.1"/>
    </source>
</evidence>
<organism evidence="4 5">
    <name type="scientific">Acropora cervicornis</name>
    <name type="common">Staghorn coral</name>
    <dbReference type="NCBI Taxonomy" id="6130"/>
    <lineage>
        <taxon>Eukaryota</taxon>
        <taxon>Metazoa</taxon>
        <taxon>Cnidaria</taxon>
        <taxon>Anthozoa</taxon>
        <taxon>Hexacorallia</taxon>
        <taxon>Scleractinia</taxon>
        <taxon>Astrocoeniina</taxon>
        <taxon>Acroporidae</taxon>
        <taxon>Acropora</taxon>
    </lineage>
</organism>
<proteinExistence type="predicted"/>
<dbReference type="Pfam" id="PF17919">
    <property type="entry name" value="RT_RNaseH_2"/>
    <property type="match status" value="1"/>
</dbReference>
<dbReference type="Gene3D" id="1.10.340.70">
    <property type="match status" value="1"/>
</dbReference>
<keyword evidence="5" id="KW-1185">Reference proteome</keyword>
<dbReference type="SUPFAM" id="SSF56672">
    <property type="entry name" value="DNA/RNA polymerases"/>
    <property type="match status" value="1"/>
</dbReference>
<dbReference type="InterPro" id="IPR000477">
    <property type="entry name" value="RT_dom"/>
</dbReference>
<reference evidence="4" key="2">
    <citation type="journal article" date="2023" name="Science">
        <title>Genomic signatures of disease resistance in endangered staghorn corals.</title>
        <authorList>
            <person name="Vollmer S.V."/>
            <person name="Selwyn J.D."/>
            <person name="Despard B.A."/>
            <person name="Roesel C.L."/>
        </authorList>
    </citation>
    <scope>NUCLEOTIDE SEQUENCE</scope>
    <source>
        <strain evidence="4">K2</strain>
    </source>
</reference>
<feature type="compositionally biased region" description="Low complexity" evidence="1">
    <location>
        <begin position="1299"/>
        <end position="1333"/>
    </location>
</feature>
<dbReference type="InterPro" id="IPR041588">
    <property type="entry name" value="Integrase_H2C2"/>
</dbReference>
<dbReference type="SUPFAM" id="SSF50630">
    <property type="entry name" value="Acid proteases"/>
    <property type="match status" value="1"/>
</dbReference>
<dbReference type="InterPro" id="IPR041577">
    <property type="entry name" value="RT_RNaseH_2"/>
</dbReference>
<dbReference type="EMBL" id="JARQWQ010000098">
    <property type="protein sequence ID" value="KAK2551383.1"/>
    <property type="molecule type" value="Genomic_DNA"/>
</dbReference>
<dbReference type="PROSITE" id="PS50878">
    <property type="entry name" value="RT_POL"/>
    <property type="match status" value="1"/>
</dbReference>
<feature type="domain" description="Reverse transcriptase" evidence="2">
    <location>
        <begin position="506"/>
        <end position="689"/>
    </location>
</feature>
<gene>
    <name evidence="4" type="ORF">P5673_027784</name>
</gene>
<dbReference type="FunFam" id="3.30.420.10:FF:000063">
    <property type="entry name" value="Retrovirus-related Pol polyprotein from transposon 297-like Protein"/>
    <property type="match status" value="1"/>
</dbReference>
<dbReference type="CDD" id="cd09274">
    <property type="entry name" value="RNase_HI_RT_Ty3"/>
    <property type="match status" value="1"/>
</dbReference>
<dbReference type="InterPro" id="IPR012337">
    <property type="entry name" value="RNaseH-like_sf"/>
</dbReference>
<feature type="region of interest" description="Disordered" evidence="1">
    <location>
        <begin position="1261"/>
        <end position="1350"/>
    </location>
</feature>
<dbReference type="CDD" id="cd05481">
    <property type="entry name" value="retropepsin_like_LTR_1"/>
    <property type="match status" value="1"/>
</dbReference>
<dbReference type="Pfam" id="PF00078">
    <property type="entry name" value="RVT_1"/>
    <property type="match status" value="1"/>
</dbReference>
<accession>A0AAD9PYM3</accession>
<evidence type="ECO:0000259" key="3">
    <source>
        <dbReference type="PROSITE" id="PS50994"/>
    </source>
</evidence>
<dbReference type="GO" id="GO:0015074">
    <property type="term" value="P:DNA integration"/>
    <property type="evidence" value="ECO:0007669"/>
    <property type="project" value="InterPro"/>
</dbReference>
<reference evidence="4" key="1">
    <citation type="journal article" date="2023" name="G3 (Bethesda)">
        <title>Whole genome assembly and annotation of the endangered Caribbean coral Acropora cervicornis.</title>
        <authorList>
            <person name="Selwyn J.D."/>
            <person name="Vollmer S.V."/>
        </authorList>
    </citation>
    <scope>NUCLEOTIDE SEQUENCE</scope>
    <source>
        <strain evidence="4">K2</strain>
    </source>
</reference>
<dbReference type="InterPro" id="IPR043128">
    <property type="entry name" value="Rev_trsase/Diguanyl_cyclase"/>
</dbReference>
<dbReference type="InterPro" id="IPR036397">
    <property type="entry name" value="RNaseH_sf"/>
</dbReference>
<dbReference type="PROSITE" id="PS50994">
    <property type="entry name" value="INTEGRASE"/>
    <property type="match status" value="1"/>
</dbReference>
<dbReference type="InterPro" id="IPR050951">
    <property type="entry name" value="Retrovirus_Pol_polyprotein"/>
</dbReference>
<sequence>MSDSEETTPPLPSQQSVVMQAAPLIQGIMPPKPLDTTTNITENWKQFKQIWENYAIITSLTAQTEQYRVALFLHCLGPDAMKIYNGMQFANETDRRTLSKIIEKFDEFTIGEVTETYEHCIFNGRNQGQDESFDAYITALRSLAKTCGFCDFFADSLLRDRIVLGISNHTLRKRLLQERKLDLKKCIDLCRSSEAASSQIKNISGASSTTDDVHRIRAQATKPPWKPKYDRNAKHHKHQKRKICKFCGGNHPLKKDDARSAMEGIISLRFAKKGQARGVHGLSEQPELDGDERDDSYESSDYEFLAVIAVEPSIHAIEQTSGYAREIYTEMMINNKKIKFQIDCGASINIITKCHTTGSHVTPSNKTLKIWNGTEMKPLGTTRLKVTNPKTGKKYSIEFVVVTDDLTPLLGARTAQQMELITVHIDHFISAPPPQKKSSEDIRSITTADELVRRYPEVFAKDLGTLPGAVHLRVDENAEPSVTPSRRVPTALREKFKAELDRLENLGVLAKVDEPTAWVSSVVIATKKSGALRICIAPRPLNQVLKRETNQLPILDDLMPELARAKIFSTVDLTAGYWHCVLDDESSRLTTFATPFGRYRWKRLPFGLSASSEIFQKRVSQALEGLEGILNITDDILIYGVGDTEGEARRDHDRKLEALLIRCRERGIALNKNKLKLRIPEVPFMGHLFTKQGLKIDPDKAKAVFEMPRPEDVEGVQRLNGFVNYLSKFLPRLADHMEPIRRLTRRDTEFNWTEEQENAFREVKRLVTTAPVLRYYDPKAELEIQCDANKKGLGAALLQRGQPIAYTSRALTETEQRYAQIEKEMLAIVFSLDKFNQYTYGRHVKIQSDHKPLESILKTSLACMMMRLQKYDYEVQYERGTNLYLADTLSRAYLPTTIHPTGAEFENINAAAFLPVSLQALKAIILRGWPDDRSQLPEQSTPYFSMRDELSLHDGVIFRGQRVVVPVSLRKDMKQKLHASHLGTESCLRRARETIFWPNMNAELKEMIAAYETCRTYETSHHKESLMPHKIPNRPWEQVAVDLFELNKTEYMITVDYYSNFWEIDRLTSTTSSAVVLKLKNHFARYGCPNRLISDNGPQFVSSEFRKFANDWDFEHRTSSPGNSKANGKVESAVKTAKNLLRKALSARTDPYIAILDYRNTPTQGMESSPAQRLMNRRTRTLLPTTKTLLQPRAPQSERDVQQLNRRQFQQCKYYNQHARDLPPLKEGDVVRMKPFHLGSKEWKKGTIASKLDERSFMVETPDGDTYRRNRYHLRRTKENSDPKEAPDTTPNRSPEDQPTPAGPTQPASPASTAKTTAVTPKATTAPKIAARPQRIRRPPQYLKDYVLTD</sequence>
<dbReference type="InterPro" id="IPR043502">
    <property type="entry name" value="DNA/RNA_pol_sf"/>
</dbReference>
<dbReference type="FunFam" id="3.30.70.270:FF:000026">
    <property type="entry name" value="Transposon Ty3-G Gag-Pol polyprotein"/>
    <property type="match status" value="1"/>
</dbReference>
<dbReference type="Pfam" id="PF17921">
    <property type="entry name" value="Integrase_H2C2"/>
    <property type="match status" value="1"/>
</dbReference>
<feature type="compositionally biased region" description="Basic and acidic residues" evidence="1">
    <location>
        <begin position="1277"/>
        <end position="1287"/>
    </location>
</feature>
<dbReference type="PANTHER" id="PTHR37984">
    <property type="entry name" value="PROTEIN CBG26694"/>
    <property type="match status" value="1"/>
</dbReference>
<dbReference type="Gene3D" id="3.10.10.10">
    <property type="entry name" value="HIV Type 1 Reverse Transcriptase, subunit A, domain 1"/>
    <property type="match status" value="1"/>
</dbReference>
<dbReference type="Proteomes" id="UP001249851">
    <property type="component" value="Unassembled WGS sequence"/>
</dbReference>
<dbReference type="Gene3D" id="3.30.420.10">
    <property type="entry name" value="Ribonuclease H-like superfamily/Ribonuclease H"/>
    <property type="match status" value="1"/>
</dbReference>
<dbReference type="Pfam" id="PF00665">
    <property type="entry name" value="rve"/>
    <property type="match status" value="1"/>
</dbReference>
<evidence type="ECO:0000259" key="2">
    <source>
        <dbReference type="PROSITE" id="PS50878"/>
    </source>
</evidence>
<evidence type="ECO:0000256" key="1">
    <source>
        <dbReference type="SAM" id="MobiDB-lite"/>
    </source>
</evidence>